<dbReference type="HOGENOM" id="CLU_009834_7_2_11"/>
<dbReference type="Gene3D" id="1.10.12.10">
    <property type="entry name" value="Lyase 2-enoyl-coa Hydratase, Chain A, domain 2"/>
    <property type="match status" value="1"/>
</dbReference>
<evidence type="ECO:0000313" key="6">
    <source>
        <dbReference type="Proteomes" id="UP000001549"/>
    </source>
</evidence>
<evidence type="ECO:0000256" key="1">
    <source>
        <dbReference type="ARBA" id="ARBA00004275"/>
    </source>
</evidence>
<dbReference type="InterPro" id="IPR014748">
    <property type="entry name" value="Enoyl-CoA_hydra_C"/>
</dbReference>
<keyword evidence="4 5" id="KW-0413">Isomerase</keyword>
<proteinExistence type="inferred from homology"/>
<evidence type="ECO:0000256" key="3">
    <source>
        <dbReference type="ARBA" id="ARBA00023140"/>
    </source>
</evidence>
<dbReference type="InterPro" id="IPR029045">
    <property type="entry name" value="ClpP/crotonase-like_dom_sf"/>
</dbReference>
<comment type="subcellular location">
    <subcellularLocation>
        <location evidence="1">Peroxisome</location>
    </subcellularLocation>
</comment>
<sequence>MSGSITLRIADGIGHLTLTQPDRGNPFDLAFCTEMSRAATECDENDKVRAVLIDAQGPYFTVGADLKTMTRDREALPRFIKDATVGLHSAISRFARMRAPVVVAVHALAVGGGVALSAAADFCLAARGARFYAAYTGIGLLCDGGGSTFLPRRIGVRRSAEFLMRNQTWSAEEALGHGLVSEVVDDEELEKAAWSLATELAAGPTVSFGEIKNLLLSTWEQPIEAQMELEARAMARVCHSDDAWTGVTEVAAHRKPIFQGR</sequence>
<evidence type="ECO:0000313" key="5">
    <source>
        <dbReference type="EMBL" id="AEH07931.1"/>
    </source>
</evidence>
<dbReference type="PANTHER" id="PTHR43684">
    <property type="match status" value="1"/>
</dbReference>
<dbReference type="CDD" id="cd06558">
    <property type="entry name" value="crotonase-like"/>
    <property type="match status" value="1"/>
</dbReference>
<gene>
    <name evidence="5" type="ordered locus">FsymDg_0368</name>
</gene>
<dbReference type="EMBL" id="CP002801">
    <property type="protein sequence ID" value="AEH07931.1"/>
    <property type="molecule type" value="Genomic_DNA"/>
</dbReference>
<protein>
    <submittedName>
        <fullName evidence="5">Enoyl-CoA hydratase/isomerase</fullName>
    </submittedName>
</protein>
<dbReference type="STRING" id="656024.FsymDg_0368"/>
<dbReference type="RefSeq" id="WP_013871926.1">
    <property type="nucleotide sequence ID" value="NC_015656.1"/>
</dbReference>
<dbReference type="Gene3D" id="3.90.226.10">
    <property type="entry name" value="2-enoyl-CoA Hydratase, Chain A, domain 1"/>
    <property type="match status" value="1"/>
</dbReference>
<dbReference type="Proteomes" id="UP000001549">
    <property type="component" value="Chromosome"/>
</dbReference>
<dbReference type="SUPFAM" id="SSF52096">
    <property type="entry name" value="ClpP/crotonase"/>
    <property type="match status" value="1"/>
</dbReference>
<dbReference type="InterPro" id="IPR051053">
    <property type="entry name" value="ECH/Chromodomain_protein"/>
</dbReference>
<accession>F8B4J0</accession>
<dbReference type="eggNOG" id="COG1024">
    <property type="taxonomic scope" value="Bacteria"/>
</dbReference>
<dbReference type="AlphaFoldDB" id="F8B4J0"/>
<evidence type="ECO:0000256" key="2">
    <source>
        <dbReference type="ARBA" id="ARBA00005254"/>
    </source>
</evidence>
<keyword evidence="6" id="KW-1185">Reference proteome</keyword>
<keyword evidence="3" id="KW-0576">Peroxisome</keyword>
<organism evidence="5 6">
    <name type="scientific">Candidatus Protofrankia datiscae</name>
    <dbReference type="NCBI Taxonomy" id="2716812"/>
    <lineage>
        <taxon>Bacteria</taxon>
        <taxon>Bacillati</taxon>
        <taxon>Actinomycetota</taxon>
        <taxon>Actinomycetes</taxon>
        <taxon>Frankiales</taxon>
        <taxon>Frankiaceae</taxon>
        <taxon>Protofrankia</taxon>
    </lineage>
</organism>
<name>F8B4J0_9ACTN</name>
<dbReference type="PANTHER" id="PTHR43684:SF1">
    <property type="entry name" value="ENOYL-COA DELTA ISOMERASE 2"/>
    <property type="match status" value="1"/>
</dbReference>
<comment type="similarity">
    <text evidence="2">Belongs to the enoyl-CoA hydratase/isomerase family.</text>
</comment>
<reference evidence="5 6" key="1">
    <citation type="submission" date="2011-05" db="EMBL/GenBank/DDBJ databases">
        <title>Complete sequence of chromosome of Frankia symbiont of Datisca glomerata.</title>
        <authorList>
            <consortium name="US DOE Joint Genome Institute"/>
            <person name="Lucas S."/>
            <person name="Han J."/>
            <person name="Lapidus A."/>
            <person name="Cheng J.-F."/>
            <person name="Goodwin L."/>
            <person name="Pitluck S."/>
            <person name="Peters L."/>
            <person name="Mikhailova N."/>
            <person name="Chertkov O."/>
            <person name="Teshima H."/>
            <person name="Han C."/>
            <person name="Tapia R."/>
            <person name="Land M."/>
            <person name="Hauser L."/>
            <person name="Kyrpides N."/>
            <person name="Ivanova N."/>
            <person name="Pagani I."/>
            <person name="Berry A."/>
            <person name="Pawlowski K."/>
            <person name="Persson T."/>
            <person name="Vanden Heuvel B."/>
            <person name="Benson D."/>
            <person name="Woyke T."/>
        </authorList>
    </citation>
    <scope>NUCLEOTIDE SEQUENCE [LARGE SCALE GENOMIC DNA]</scope>
    <source>
        <strain evidence="6">4085684</strain>
    </source>
</reference>
<dbReference type="KEGG" id="fsy:FsymDg_0368"/>
<dbReference type="Pfam" id="PF00378">
    <property type="entry name" value="ECH_1"/>
    <property type="match status" value="1"/>
</dbReference>
<evidence type="ECO:0000256" key="4">
    <source>
        <dbReference type="ARBA" id="ARBA00023235"/>
    </source>
</evidence>
<dbReference type="InterPro" id="IPR001753">
    <property type="entry name" value="Enoyl-CoA_hydra/iso"/>
</dbReference>
<dbReference type="GO" id="GO:0004165">
    <property type="term" value="F:delta(3)-delta(2)-enoyl-CoA isomerase activity"/>
    <property type="evidence" value="ECO:0007669"/>
    <property type="project" value="UniProtKB-ARBA"/>
</dbReference>